<dbReference type="PANTHER" id="PTHR43777">
    <property type="entry name" value="MOLYBDENUM COFACTOR CYTIDYLYLTRANSFERASE"/>
    <property type="match status" value="1"/>
</dbReference>
<name>A0A174WQS2_9FIRM</name>
<keyword evidence="1" id="KW-0808">Transferase</keyword>
<dbReference type="InterPro" id="IPR025877">
    <property type="entry name" value="MobA-like_NTP_Trfase"/>
</dbReference>
<evidence type="ECO:0000313" key="1">
    <source>
        <dbReference type="EMBL" id="MUB66253.1"/>
    </source>
</evidence>
<reference evidence="1 2" key="1">
    <citation type="submission" date="2019-09" db="EMBL/GenBank/DDBJ databases">
        <title>Draft genome sequencing of Hungatella hathewayi 123Y-2.</title>
        <authorList>
            <person name="Lv Q."/>
            <person name="Li S."/>
        </authorList>
    </citation>
    <scope>NUCLEOTIDE SEQUENCE [LARGE SCALE GENOMIC DNA]</scope>
    <source>
        <strain evidence="1 2">123Y-2</strain>
    </source>
</reference>
<proteinExistence type="predicted"/>
<dbReference type="Proteomes" id="UP000434223">
    <property type="component" value="Unassembled WGS sequence"/>
</dbReference>
<dbReference type="GeneID" id="93151931"/>
<dbReference type="GO" id="GO:0016779">
    <property type="term" value="F:nucleotidyltransferase activity"/>
    <property type="evidence" value="ECO:0007669"/>
    <property type="project" value="UniProtKB-ARBA"/>
</dbReference>
<dbReference type="Pfam" id="PF12804">
    <property type="entry name" value="NTP_transf_3"/>
    <property type="match status" value="1"/>
</dbReference>
<organism evidence="1 2">
    <name type="scientific">Hungatella hathewayi</name>
    <dbReference type="NCBI Taxonomy" id="154046"/>
    <lineage>
        <taxon>Bacteria</taxon>
        <taxon>Bacillati</taxon>
        <taxon>Bacillota</taxon>
        <taxon>Clostridia</taxon>
        <taxon>Lachnospirales</taxon>
        <taxon>Lachnospiraceae</taxon>
        <taxon>Hungatella</taxon>
    </lineage>
</organism>
<evidence type="ECO:0000313" key="2">
    <source>
        <dbReference type="Proteomes" id="UP000434223"/>
    </source>
</evidence>
<dbReference type="OrthoDB" id="285216at2"/>
<comment type="caution">
    <text evidence="1">The sequence shown here is derived from an EMBL/GenBank/DDBJ whole genome shotgun (WGS) entry which is preliminary data.</text>
</comment>
<dbReference type="SUPFAM" id="SSF53448">
    <property type="entry name" value="Nucleotide-diphospho-sugar transferases"/>
    <property type="match status" value="1"/>
</dbReference>
<accession>A0A174WQS2</accession>
<dbReference type="CDD" id="cd04182">
    <property type="entry name" value="GT_2_like_f"/>
    <property type="match status" value="1"/>
</dbReference>
<dbReference type="AlphaFoldDB" id="A0A174WQS2"/>
<sequence>MGRIEAILLAAGYSSRMGRLKPLLPIGETTVIRRQADILHGLTDRTIVVTGYRGEEVEAHLSGCHADTVRNPAFAEGMFTSVKAGILALDRDVSAFLILPVDYPLVTRKLIADLIEEFQRSEPLVLYPSFSMRKGHPPVISSACIPGILSYQGGAGLKGALTPFNGGAEYFSAEDETCIIDMDTPEDYKKVLALVSKASNGTAAPESLR</sequence>
<dbReference type="Gene3D" id="3.90.550.10">
    <property type="entry name" value="Spore Coat Polysaccharide Biosynthesis Protein SpsA, Chain A"/>
    <property type="match status" value="1"/>
</dbReference>
<dbReference type="RefSeq" id="WP_006770627.1">
    <property type="nucleotide sequence ID" value="NZ_CABJBJ010000029.1"/>
</dbReference>
<dbReference type="EMBL" id="WNME01000023">
    <property type="protein sequence ID" value="MUB66253.1"/>
    <property type="molecule type" value="Genomic_DNA"/>
</dbReference>
<dbReference type="PANTHER" id="PTHR43777:SF1">
    <property type="entry name" value="MOLYBDENUM COFACTOR CYTIDYLYLTRANSFERASE"/>
    <property type="match status" value="1"/>
</dbReference>
<gene>
    <name evidence="1" type="ORF">GNE07_24825</name>
</gene>
<dbReference type="InterPro" id="IPR029044">
    <property type="entry name" value="Nucleotide-diphossugar_trans"/>
</dbReference>
<protein>
    <submittedName>
        <fullName evidence="1">NTP transferase domain-containing protein</fullName>
    </submittedName>
</protein>